<dbReference type="GO" id="GO:0003677">
    <property type="term" value="F:DNA binding"/>
    <property type="evidence" value="ECO:0007669"/>
    <property type="project" value="UniProtKB-KW"/>
</dbReference>
<dbReference type="GO" id="GO:0032993">
    <property type="term" value="C:protein-DNA complex"/>
    <property type="evidence" value="ECO:0007669"/>
    <property type="project" value="TreeGrafter"/>
</dbReference>
<evidence type="ECO:0000256" key="4">
    <source>
        <dbReference type="ARBA" id="ARBA00023163"/>
    </source>
</evidence>
<dbReference type="OrthoDB" id="9815174at2"/>
<keyword evidence="3" id="KW-0238">DNA-binding</keyword>
<dbReference type="InterPro" id="IPR036388">
    <property type="entry name" value="WH-like_DNA-bd_sf"/>
</dbReference>
<dbReference type="PROSITE" id="PS50931">
    <property type="entry name" value="HTH_LYSR"/>
    <property type="match status" value="1"/>
</dbReference>
<keyword evidence="7" id="KW-1185">Reference proteome</keyword>
<dbReference type="SUPFAM" id="SSF53850">
    <property type="entry name" value="Periplasmic binding protein-like II"/>
    <property type="match status" value="1"/>
</dbReference>
<dbReference type="Pfam" id="PF03466">
    <property type="entry name" value="LysR_substrate"/>
    <property type="match status" value="1"/>
</dbReference>
<dbReference type="FunFam" id="1.10.10.10:FF:000001">
    <property type="entry name" value="LysR family transcriptional regulator"/>
    <property type="match status" value="1"/>
</dbReference>
<dbReference type="InterPro" id="IPR000847">
    <property type="entry name" value="LysR_HTH_N"/>
</dbReference>
<dbReference type="InterPro" id="IPR005119">
    <property type="entry name" value="LysR_subst-bd"/>
</dbReference>
<evidence type="ECO:0000313" key="6">
    <source>
        <dbReference type="EMBL" id="SHH02124.1"/>
    </source>
</evidence>
<comment type="similarity">
    <text evidence="1">Belongs to the LysR transcriptional regulatory family.</text>
</comment>
<proteinExistence type="inferred from homology"/>
<dbReference type="Gene3D" id="1.10.10.10">
    <property type="entry name" value="Winged helix-like DNA-binding domain superfamily/Winged helix DNA-binding domain"/>
    <property type="match status" value="1"/>
</dbReference>
<name>A0A1M5PK11_9RHOB</name>
<gene>
    <name evidence="6" type="ORF">SAMN05443551_1332</name>
</gene>
<accession>A0A1M5PK11</accession>
<dbReference type="InterPro" id="IPR036390">
    <property type="entry name" value="WH_DNA-bd_sf"/>
</dbReference>
<keyword evidence="2" id="KW-0805">Transcription regulation</keyword>
<dbReference type="RefSeq" id="WP_072776639.1">
    <property type="nucleotide sequence ID" value="NZ_FQXC01000001.1"/>
</dbReference>
<evidence type="ECO:0000256" key="3">
    <source>
        <dbReference type="ARBA" id="ARBA00023125"/>
    </source>
</evidence>
<dbReference type="Pfam" id="PF00126">
    <property type="entry name" value="HTH_1"/>
    <property type="match status" value="1"/>
</dbReference>
<sequence>MSIRLLKTLVAVADHKTFSAAADAVFITHAAVSQQMRTLETELGIALFDRSRRTPELTPLGRAVVARARKLVDDYDTLVPSVLGDDGFSGEIVLGAVPTTLTGLAPLGMRILRAKYADLHVRIHPALTSALMSSLDRGTLDVALISKPVLLPPGMSYLRVAEEPLHLITAEEIDVSDPIKVLETNPFIRFNRDAVVGTQIETWLQENNVRVSETMELENLEAISSMVHANLGVSIVPTPCVVTKYAIPIRRLPLGQNAPSRELVLLYHKEHPKIRVIEEVHKALLNAIAANAPSEADAS</sequence>
<evidence type="ECO:0000256" key="2">
    <source>
        <dbReference type="ARBA" id="ARBA00023015"/>
    </source>
</evidence>
<evidence type="ECO:0000256" key="1">
    <source>
        <dbReference type="ARBA" id="ARBA00009437"/>
    </source>
</evidence>
<feature type="domain" description="HTH lysR-type" evidence="5">
    <location>
        <begin position="1"/>
        <end position="58"/>
    </location>
</feature>
<dbReference type="PRINTS" id="PR00039">
    <property type="entry name" value="HTHLYSR"/>
</dbReference>
<evidence type="ECO:0000313" key="7">
    <source>
        <dbReference type="Proteomes" id="UP000184221"/>
    </source>
</evidence>
<dbReference type="Gene3D" id="3.40.190.10">
    <property type="entry name" value="Periplasmic binding protein-like II"/>
    <property type="match status" value="2"/>
</dbReference>
<reference evidence="6 7" key="1">
    <citation type="submission" date="2016-11" db="EMBL/GenBank/DDBJ databases">
        <authorList>
            <person name="Jaros S."/>
            <person name="Januszkiewicz K."/>
            <person name="Wedrychowicz H."/>
        </authorList>
    </citation>
    <scope>NUCLEOTIDE SEQUENCE [LARGE SCALE GENOMIC DNA]</scope>
    <source>
        <strain evidence="6 7">DSM 29431</strain>
    </source>
</reference>
<evidence type="ECO:0000259" key="5">
    <source>
        <dbReference type="PROSITE" id="PS50931"/>
    </source>
</evidence>
<dbReference type="STRING" id="996342.SAMN05443551_1332"/>
<dbReference type="Proteomes" id="UP000184221">
    <property type="component" value="Unassembled WGS sequence"/>
</dbReference>
<dbReference type="SUPFAM" id="SSF46785">
    <property type="entry name" value="Winged helix' DNA-binding domain"/>
    <property type="match status" value="1"/>
</dbReference>
<dbReference type="GO" id="GO:0003700">
    <property type="term" value="F:DNA-binding transcription factor activity"/>
    <property type="evidence" value="ECO:0007669"/>
    <property type="project" value="InterPro"/>
</dbReference>
<organism evidence="6 7">
    <name type="scientific">Marivita hallyeonensis</name>
    <dbReference type="NCBI Taxonomy" id="996342"/>
    <lineage>
        <taxon>Bacteria</taxon>
        <taxon>Pseudomonadati</taxon>
        <taxon>Pseudomonadota</taxon>
        <taxon>Alphaproteobacteria</taxon>
        <taxon>Rhodobacterales</taxon>
        <taxon>Roseobacteraceae</taxon>
        <taxon>Marivita</taxon>
    </lineage>
</organism>
<dbReference type="AlphaFoldDB" id="A0A1M5PK11"/>
<dbReference type="PANTHER" id="PTHR30346">
    <property type="entry name" value="TRANSCRIPTIONAL DUAL REGULATOR HCAR-RELATED"/>
    <property type="match status" value="1"/>
</dbReference>
<keyword evidence="4" id="KW-0804">Transcription</keyword>
<protein>
    <submittedName>
        <fullName evidence="6">Transcriptional regulator, LysR family</fullName>
    </submittedName>
</protein>
<dbReference type="PANTHER" id="PTHR30346:SF28">
    <property type="entry name" value="HTH-TYPE TRANSCRIPTIONAL REGULATOR CYNR"/>
    <property type="match status" value="1"/>
</dbReference>
<dbReference type="EMBL" id="FQXC01000001">
    <property type="protein sequence ID" value="SHH02124.1"/>
    <property type="molecule type" value="Genomic_DNA"/>
</dbReference>